<accession>A0A171D912</accession>
<evidence type="ECO:0000313" key="2">
    <source>
        <dbReference type="Proteomes" id="UP000077701"/>
    </source>
</evidence>
<sequence>MSFFKPRKNDDVPVHRKSWKSAVEGYDIYLASSWRKAGDLGEWVCGYCQQTSTDPLSPRQGETLADCRQCGRTNRISL</sequence>
<gene>
    <name evidence="1" type="ORF">PS9374_03483</name>
</gene>
<proteinExistence type="predicted"/>
<dbReference type="OrthoDB" id="3538368at2"/>
<dbReference type="RefSeq" id="WP_068897885.1">
    <property type="nucleotide sequence ID" value="NZ_BDCX01000008.1"/>
</dbReference>
<dbReference type="EMBL" id="BDCX01000008">
    <property type="protein sequence ID" value="GAT67823.1"/>
    <property type="molecule type" value="Genomic_DNA"/>
</dbReference>
<organism evidence="1 2">
    <name type="scientific">Planomonospora sphaerica</name>
    <dbReference type="NCBI Taxonomy" id="161355"/>
    <lineage>
        <taxon>Bacteria</taxon>
        <taxon>Bacillati</taxon>
        <taxon>Actinomycetota</taxon>
        <taxon>Actinomycetes</taxon>
        <taxon>Streptosporangiales</taxon>
        <taxon>Streptosporangiaceae</taxon>
        <taxon>Planomonospora</taxon>
    </lineage>
</organism>
<reference evidence="2" key="2">
    <citation type="submission" date="2016-04" db="EMBL/GenBank/DDBJ databases">
        <title>Planomonospora sphaerica JCM9374 whole genome shotgun sequence.</title>
        <authorList>
            <person name="Suzuki T."/>
            <person name="Dohra H."/>
            <person name="Kodani S."/>
        </authorList>
    </citation>
    <scope>NUCLEOTIDE SEQUENCE [LARGE SCALE GENOMIC DNA]</scope>
    <source>
        <strain evidence="2">JCM 9374</strain>
    </source>
</reference>
<comment type="caution">
    <text evidence="1">The sequence shown here is derived from an EMBL/GenBank/DDBJ whole genome shotgun (WGS) entry which is preliminary data.</text>
</comment>
<name>A0A171D912_9ACTN</name>
<keyword evidence="2" id="KW-1185">Reference proteome</keyword>
<protein>
    <submittedName>
        <fullName evidence="1">Uncharacterized protein</fullName>
    </submittedName>
</protein>
<dbReference type="AlphaFoldDB" id="A0A171D912"/>
<evidence type="ECO:0000313" key="1">
    <source>
        <dbReference type="EMBL" id="GAT67823.1"/>
    </source>
</evidence>
<dbReference type="Proteomes" id="UP000077701">
    <property type="component" value="Unassembled WGS sequence"/>
</dbReference>
<reference evidence="1 2" key="1">
    <citation type="journal article" date="2016" name="Genome Announc.">
        <title>Draft Genome Sequence of Planomonospora sphaerica JCM9374, a Rare Actinomycete.</title>
        <authorList>
            <person name="Dohra H."/>
            <person name="Suzuki T."/>
            <person name="Inoue Y."/>
            <person name="Kodani S."/>
        </authorList>
    </citation>
    <scope>NUCLEOTIDE SEQUENCE [LARGE SCALE GENOMIC DNA]</scope>
    <source>
        <strain evidence="1 2">JCM 9374</strain>
    </source>
</reference>
<dbReference type="STRING" id="161355.PS9374_03483"/>